<dbReference type="PROSITE" id="PS51194">
    <property type="entry name" value="HELICASE_CTER"/>
    <property type="match status" value="1"/>
</dbReference>
<dbReference type="PROSITE" id="PS51192">
    <property type="entry name" value="HELICASE_ATP_BIND_1"/>
    <property type="match status" value="1"/>
</dbReference>
<sequence length="848" mass="93495">MLNTKPGPPLWPHQQEAVDALVAAFDTAERATAVMACGTGKTRTAAASVRALGERSKVARVLIVVPFLELITQTLREWREVLGDTGMGRVVAVCSDKDVLRDHQPQLDAQRAAVTTSAAELARLTAGPGQVTVAATYASLPVIAAAHEEFRLPMWDLIIPDEAHRSAGRADKASAMIHSNAFIPAARRQYMTATPKIFAGAGDDTVSMDDEKIYGEVAYRLGFSRAISLDLLAGYRIVVPVVTDEHVRAAASSMEGDYYQSGGSAISPAVLATQIAILRAADEYGLRRLLTFHNRVVAAQWFANTLPHAVAHLEPSARPVDLSVGHVHGEQSLAERQKTLAQLRSEDEALVVITNAKVLGEGIDVPAVDSIAFIDNRGSAIDCIQAVGRALRRGKSPGPKTASVIVPVLLKPGEDPETALSTSSFAPVWQVVRALSAHDDGLGQRLSQMRQGLGSRQKGIAHGEDGTGGARELGDDGDLLALPDWLRVTGVPVPPGFASAITVQTVRATTNSWEEYYGAARAYQHAYGTADIPQDWVTTEGLRLGSWWTKQRVAYNSDGLSAERRTLLEELGIVWDPLNESWTATYQEVQRLAQEQGHFAFDEDILTARGVAVLNWCTVQRTRRRAGKLTAQRIDLLNAIGFPWDGAQDRWMRRYRDLETIYDQRKSLLRLSATTAEARWLEGQRVAHRNGRLAPWQIKLMKKVGIDFTGRRDAAWRTTYDTLVAFHTKNGHWAVPEDLVTVDGVKVHSWTKAQRSKKKNDTLSAEYEALLDKINFPWDPFQERWDARCAELRNFRTEHGHLNTPAGALNNWLYQQRKKHRQGTLPAAAQQRLSAIDALWHEPAQTMK</sequence>
<feature type="region of interest" description="Disordered" evidence="1">
    <location>
        <begin position="453"/>
        <end position="474"/>
    </location>
</feature>
<dbReference type="OrthoDB" id="9776021at2"/>
<dbReference type="Proteomes" id="UP000189677">
    <property type="component" value="Chromosome"/>
</dbReference>
<keyword evidence="5" id="KW-1185">Reference proteome</keyword>
<dbReference type="GO" id="GO:0005524">
    <property type="term" value="F:ATP binding"/>
    <property type="evidence" value="ECO:0007669"/>
    <property type="project" value="InterPro"/>
</dbReference>
<dbReference type="EMBL" id="CP018047">
    <property type="protein sequence ID" value="AQU70265.1"/>
    <property type="molecule type" value="Genomic_DNA"/>
</dbReference>
<dbReference type="InterPro" id="IPR014001">
    <property type="entry name" value="Helicase_ATP-bd"/>
</dbReference>
<evidence type="ECO:0000259" key="3">
    <source>
        <dbReference type="PROSITE" id="PS51194"/>
    </source>
</evidence>
<dbReference type="KEGG" id="snw:BBN63_32875"/>
<dbReference type="PANTHER" id="PTHR33418">
    <property type="entry name" value="HELICASE-ASSOCIATED"/>
    <property type="match status" value="1"/>
</dbReference>
<dbReference type="InterPro" id="IPR027417">
    <property type="entry name" value="P-loop_NTPase"/>
</dbReference>
<dbReference type="Pfam" id="PF03457">
    <property type="entry name" value="HA"/>
    <property type="match status" value="4"/>
</dbReference>
<dbReference type="SMART" id="SM00490">
    <property type="entry name" value="HELICc"/>
    <property type="match status" value="1"/>
</dbReference>
<gene>
    <name evidence="4" type="ORF">BBN63_32875</name>
</gene>
<dbReference type="InterPro" id="IPR005114">
    <property type="entry name" value="Helicase_assoc"/>
</dbReference>
<dbReference type="RefSeq" id="WP_078078946.1">
    <property type="nucleotide sequence ID" value="NZ_CP018047.1"/>
</dbReference>
<dbReference type="Gene3D" id="6.10.140.530">
    <property type="match status" value="4"/>
</dbReference>
<accession>A0A1U9R2Z8</accession>
<evidence type="ECO:0000256" key="1">
    <source>
        <dbReference type="SAM" id="MobiDB-lite"/>
    </source>
</evidence>
<organism evidence="4 5">
    <name type="scientific">Streptomyces niveus</name>
    <name type="common">Streptomyces spheroides</name>
    <dbReference type="NCBI Taxonomy" id="193462"/>
    <lineage>
        <taxon>Bacteria</taxon>
        <taxon>Bacillati</taxon>
        <taxon>Actinomycetota</taxon>
        <taxon>Actinomycetes</taxon>
        <taxon>Kitasatosporales</taxon>
        <taxon>Streptomycetaceae</taxon>
        <taxon>Streptomyces</taxon>
    </lineage>
</organism>
<dbReference type="Pfam" id="PF04851">
    <property type="entry name" value="ResIII"/>
    <property type="match status" value="1"/>
</dbReference>
<dbReference type="Pfam" id="PF00271">
    <property type="entry name" value="Helicase_C"/>
    <property type="match status" value="1"/>
</dbReference>
<proteinExistence type="predicted"/>
<dbReference type="SMART" id="SM00487">
    <property type="entry name" value="DEXDc"/>
    <property type="match status" value="1"/>
</dbReference>
<feature type="domain" description="Helicase ATP-binding" evidence="2">
    <location>
        <begin position="22"/>
        <end position="195"/>
    </location>
</feature>
<dbReference type="InterPro" id="IPR001650">
    <property type="entry name" value="Helicase_C-like"/>
</dbReference>
<dbReference type="PANTHER" id="PTHR33418:SF1">
    <property type="entry name" value="HELICASE-ASSOCIATED DOMAIN-CONTAINING PROTEIN"/>
    <property type="match status" value="1"/>
</dbReference>
<dbReference type="InterPro" id="IPR006935">
    <property type="entry name" value="Helicase/UvrB_N"/>
</dbReference>
<dbReference type="Gene3D" id="3.40.50.300">
    <property type="entry name" value="P-loop containing nucleotide triphosphate hydrolases"/>
    <property type="match status" value="2"/>
</dbReference>
<feature type="domain" description="Helicase C-terminal" evidence="3">
    <location>
        <begin position="285"/>
        <end position="454"/>
    </location>
</feature>
<evidence type="ECO:0000313" key="4">
    <source>
        <dbReference type="EMBL" id="AQU70265.1"/>
    </source>
</evidence>
<evidence type="ECO:0008006" key="6">
    <source>
        <dbReference type="Google" id="ProtNLM"/>
    </source>
</evidence>
<dbReference type="GO" id="GO:0016787">
    <property type="term" value="F:hydrolase activity"/>
    <property type="evidence" value="ECO:0007669"/>
    <property type="project" value="InterPro"/>
</dbReference>
<reference evidence="4 5" key="1">
    <citation type="submission" date="2016-11" db="EMBL/GenBank/DDBJ databases">
        <title>Complete genome sequence of Streptomyces niveus SCSIO 3406.</title>
        <authorList>
            <person name="Zhu Q."/>
            <person name="Cheng W."/>
            <person name="Song Y."/>
            <person name="Li Q."/>
            <person name="Ju J."/>
        </authorList>
    </citation>
    <scope>NUCLEOTIDE SEQUENCE [LARGE SCALE GENOMIC DNA]</scope>
    <source>
        <strain evidence="4 5">SCSIO 3406</strain>
    </source>
</reference>
<dbReference type="GO" id="GO:0003677">
    <property type="term" value="F:DNA binding"/>
    <property type="evidence" value="ECO:0007669"/>
    <property type="project" value="InterPro"/>
</dbReference>
<evidence type="ECO:0000313" key="5">
    <source>
        <dbReference type="Proteomes" id="UP000189677"/>
    </source>
</evidence>
<evidence type="ECO:0000259" key="2">
    <source>
        <dbReference type="PROSITE" id="PS51192"/>
    </source>
</evidence>
<protein>
    <recommendedName>
        <fullName evidence="6">Helicase</fullName>
    </recommendedName>
</protein>
<dbReference type="SUPFAM" id="SSF52540">
    <property type="entry name" value="P-loop containing nucleoside triphosphate hydrolases"/>
    <property type="match status" value="1"/>
</dbReference>
<name>A0A1U9R2Z8_STRNV</name>
<dbReference type="AlphaFoldDB" id="A0A1U9R2Z8"/>
<dbReference type="CDD" id="cd18785">
    <property type="entry name" value="SF2_C"/>
    <property type="match status" value="1"/>
</dbReference>